<dbReference type="PRINTS" id="PR00154">
    <property type="entry name" value="AMPBINDING"/>
</dbReference>
<evidence type="ECO:0000313" key="3">
    <source>
        <dbReference type="EMBL" id="GHI77262.1"/>
    </source>
</evidence>
<dbReference type="InterPro" id="IPR045851">
    <property type="entry name" value="AMP-bd_C_sf"/>
</dbReference>
<dbReference type="Gene3D" id="3.30.300.30">
    <property type="match status" value="1"/>
</dbReference>
<dbReference type="InterPro" id="IPR000873">
    <property type="entry name" value="AMP-dep_synth/lig_dom"/>
</dbReference>
<dbReference type="Pfam" id="PF00501">
    <property type="entry name" value="AMP-binding"/>
    <property type="match status" value="1"/>
</dbReference>
<feature type="domain" description="AMP-dependent synthetase/ligase" evidence="1">
    <location>
        <begin position="10"/>
        <end position="367"/>
    </location>
</feature>
<dbReference type="InterPro" id="IPR042099">
    <property type="entry name" value="ANL_N_sf"/>
</dbReference>
<dbReference type="SUPFAM" id="SSF56801">
    <property type="entry name" value="Acetyl-CoA synthetase-like"/>
    <property type="match status" value="1"/>
</dbReference>
<reference evidence="4" key="1">
    <citation type="submission" date="2023-07" db="EMBL/GenBank/DDBJ databases">
        <title>Whole genome shotgun sequence of Streptomyces spororaveus NBRC 15456.</title>
        <authorList>
            <person name="Komaki H."/>
            <person name="Tamura T."/>
        </authorList>
    </citation>
    <scope>NUCLEOTIDE SEQUENCE [LARGE SCALE GENOMIC DNA]</scope>
    <source>
        <strain evidence="4">NBRC 15456</strain>
    </source>
</reference>
<dbReference type="InterPro" id="IPR020459">
    <property type="entry name" value="AMP-binding"/>
</dbReference>
<sequence length="506" mass="53854">MTRSVAAVLADSAERRPSHPALVCGAERISYAHLWDRARRYAAALRGQGIGPDDKVALLLPNTPEFAALYFAVLALGAVVVPVHTLLKPAEVSHLLRDSGARALVWAGTLPEETARDAEAAGALLLTVGEAPHGSVLLDERAEPIDTYAERGPDDLAVVLYTSGTTGRPKGAMLTHGNVATNIAVTAVSPFAFGEDDVLLGSLPLSHTFGQICGMAVTFYAGATLVVMERFEAHDALRLMHEHGCTVFMGVPTMYHALLAAIADGAPAPRLIRVYSGGSALPVPVLDRVRAEFGCEVYEGYGLTETSPCVAYNQPGIPCKPGTVGLPIEGVQVAVADAEVEGRIELLKQGDIGEIVVRGHNVMAGYLGRPQETAEVLVDGWFRTGDMGVQDEDGYLTVVDRKKDMIVRGGYNVYPREVEDVLLGHPAVAAAAVVGVPSERHGEEVCAVVVVKPGQRAGGVLADEVVAWSRAHMAAYKYPRRVEFVESFPLGSSGKVLKRELARRYA</sequence>
<keyword evidence="4" id="KW-1185">Reference proteome</keyword>
<evidence type="ECO:0000313" key="4">
    <source>
        <dbReference type="Proteomes" id="UP000608522"/>
    </source>
</evidence>
<dbReference type="InterPro" id="IPR025110">
    <property type="entry name" value="AMP-bd_C"/>
</dbReference>
<evidence type="ECO:0000259" key="2">
    <source>
        <dbReference type="Pfam" id="PF13193"/>
    </source>
</evidence>
<name>A0ABQ3TA31_9ACTN</name>
<dbReference type="PANTHER" id="PTHR43767">
    <property type="entry name" value="LONG-CHAIN-FATTY-ACID--COA LIGASE"/>
    <property type="match status" value="1"/>
</dbReference>
<evidence type="ECO:0000259" key="1">
    <source>
        <dbReference type="Pfam" id="PF00501"/>
    </source>
</evidence>
<dbReference type="InterPro" id="IPR020845">
    <property type="entry name" value="AMP-binding_CS"/>
</dbReference>
<comment type="caution">
    <text evidence="3">The sequence shown here is derived from an EMBL/GenBank/DDBJ whole genome shotgun (WGS) entry which is preliminary data.</text>
</comment>
<dbReference type="Gene3D" id="3.40.50.12780">
    <property type="entry name" value="N-terminal domain of ligase-like"/>
    <property type="match status" value="1"/>
</dbReference>
<feature type="domain" description="AMP-binding enzyme C-terminal" evidence="2">
    <location>
        <begin position="417"/>
        <end position="495"/>
    </location>
</feature>
<protein>
    <submittedName>
        <fullName evidence="3">AMP-dependent synthetase</fullName>
    </submittedName>
</protein>
<dbReference type="EMBL" id="BNED01000005">
    <property type="protein sequence ID" value="GHI77262.1"/>
    <property type="molecule type" value="Genomic_DNA"/>
</dbReference>
<dbReference type="Pfam" id="PF13193">
    <property type="entry name" value="AMP-binding_C"/>
    <property type="match status" value="1"/>
</dbReference>
<accession>A0ABQ3TA31</accession>
<gene>
    <name evidence="3" type="ORF">Sspor_28230</name>
</gene>
<organism evidence="3 4">
    <name type="scientific">Streptomyces spororaveus</name>
    <dbReference type="NCBI Taxonomy" id="284039"/>
    <lineage>
        <taxon>Bacteria</taxon>
        <taxon>Bacillati</taxon>
        <taxon>Actinomycetota</taxon>
        <taxon>Actinomycetes</taxon>
        <taxon>Kitasatosporales</taxon>
        <taxon>Streptomycetaceae</taxon>
        <taxon>Streptomyces</taxon>
    </lineage>
</organism>
<dbReference type="PROSITE" id="PS00455">
    <property type="entry name" value="AMP_BINDING"/>
    <property type="match status" value="1"/>
</dbReference>
<proteinExistence type="predicted"/>
<dbReference type="InterPro" id="IPR050237">
    <property type="entry name" value="ATP-dep_AMP-bd_enzyme"/>
</dbReference>
<dbReference type="CDD" id="cd05936">
    <property type="entry name" value="FC-FACS_FadD_like"/>
    <property type="match status" value="1"/>
</dbReference>
<dbReference type="Proteomes" id="UP000608522">
    <property type="component" value="Unassembled WGS sequence"/>
</dbReference>
<dbReference type="PANTHER" id="PTHR43767:SF12">
    <property type="entry name" value="AMP-DEPENDENT SYNTHETASE AND LIGASE"/>
    <property type="match status" value="1"/>
</dbReference>
<dbReference type="RefSeq" id="WP_202199348.1">
    <property type="nucleotide sequence ID" value="NZ_BAAATO010000005.1"/>
</dbReference>